<keyword evidence="2" id="KW-0812">Transmembrane</keyword>
<evidence type="ECO:0000313" key="3">
    <source>
        <dbReference type="EMBL" id="KAK6492561.1"/>
    </source>
</evidence>
<proteinExistence type="predicted"/>
<sequence length="135" mass="15723">MESSVRYEKLKSVCDDNITSEDDGGGTEEKEEDEVIVCLYSPSVRRRINQKENETWVHILVAIVFLTLTLCFVFYKLNYGTFQPDDDDDDDHHHHLNIGDDSWNSTLKDVFEEQEHIDPSESIAEGHLPPKERRR</sequence>
<evidence type="ECO:0000256" key="1">
    <source>
        <dbReference type="SAM" id="MobiDB-lite"/>
    </source>
</evidence>
<keyword evidence="4" id="KW-1185">Reference proteome</keyword>
<comment type="caution">
    <text evidence="3">The sequence shown here is derived from an EMBL/GenBank/DDBJ whole genome shotgun (WGS) entry which is preliminary data.</text>
</comment>
<accession>A0ABR1A648</accession>
<feature type="region of interest" description="Disordered" evidence="1">
    <location>
        <begin position="112"/>
        <end position="135"/>
    </location>
</feature>
<name>A0ABR1A648_HUSHU</name>
<reference evidence="3 4" key="1">
    <citation type="submission" date="2021-05" db="EMBL/GenBank/DDBJ databases">
        <authorList>
            <person name="Zahm M."/>
            <person name="Klopp C."/>
            <person name="Cabau C."/>
            <person name="Kuhl H."/>
            <person name="Suciu R."/>
            <person name="Ciorpac M."/>
            <person name="Holostenco D."/>
            <person name="Gessner J."/>
            <person name="Wuertz S."/>
            <person name="Hohne C."/>
            <person name="Stock M."/>
            <person name="Gislard M."/>
            <person name="Lluch J."/>
            <person name="Milhes M."/>
            <person name="Lampietro C."/>
            <person name="Lopez Roques C."/>
            <person name="Donnadieu C."/>
            <person name="Du K."/>
            <person name="Schartl M."/>
            <person name="Guiguen Y."/>
        </authorList>
    </citation>
    <scope>NUCLEOTIDE SEQUENCE [LARGE SCALE GENOMIC DNA]</scope>
    <source>
        <strain evidence="3">Hh-F2</strain>
        <tissue evidence="3">Blood</tissue>
    </source>
</reference>
<dbReference type="EMBL" id="JAHFZB010000002">
    <property type="protein sequence ID" value="KAK6492561.1"/>
    <property type="molecule type" value="Genomic_DNA"/>
</dbReference>
<feature type="transmembrane region" description="Helical" evidence="2">
    <location>
        <begin position="55"/>
        <end position="75"/>
    </location>
</feature>
<protein>
    <recommendedName>
        <fullName evidence="5">Transmembrane protein</fullName>
    </recommendedName>
</protein>
<gene>
    <name evidence="3" type="ORF">HHUSO_G1927</name>
</gene>
<keyword evidence="2" id="KW-0472">Membrane</keyword>
<evidence type="ECO:0000313" key="4">
    <source>
        <dbReference type="Proteomes" id="UP001369086"/>
    </source>
</evidence>
<dbReference type="Proteomes" id="UP001369086">
    <property type="component" value="Unassembled WGS sequence"/>
</dbReference>
<evidence type="ECO:0000256" key="2">
    <source>
        <dbReference type="SAM" id="Phobius"/>
    </source>
</evidence>
<organism evidence="3 4">
    <name type="scientific">Huso huso</name>
    <name type="common">Beluga</name>
    <name type="synonym">Acipenser huso</name>
    <dbReference type="NCBI Taxonomy" id="61971"/>
    <lineage>
        <taxon>Eukaryota</taxon>
        <taxon>Metazoa</taxon>
        <taxon>Chordata</taxon>
        <taxon>Craniata</taxon>
        <taxon>Vertebrata</taxon>
        <taxon>Euteleostomi</taxon>
        <taxon>Actinopterygii</taxon>
        <taxon>Chondrostei</taxon>
        <taxon>Acipenseriformes</taxon>
        <taxon>Acipenseridae</taxon>
        <taxon>Huso</taxon>
    </lineage>
</organism>
<evidence type="ECO:0008006" key="5">
    <source>
        <dbReference type="Google" id="ProtNLM"/>
    </source>
</evidence>
<keyword evidence="2" id="KW-1133">Transmembrane helix</keyword>